<dbReference type="STRING" id="649638.Trad_0888"/>
<dbReference type="Proteomes" id="UP000000379">
    <property type="component" value="Chromosome"/>
</dbReference>
<sequence length="123" mass="14339">MTPFAALLLLAFLWLVLFVLLLWGLLAPRRRDQAPTVRARRHEPPTPVVRTVRAAEPPAERPVRRATEPTVYRTSVHRGAARPEPSRDAPRYDAETDEATERPRSRDDEAFERFWRPRDDLEF</sequence>
<gene>
    <name evidence="2" type="ordered locus">Trad_0888</name>
</gene>
<feature type="compositionally biased region" description="Basic and acidic residues" evidence="1">
    <location>
        <begin position="84"/>
        <end position="110"/>
    </location>
</feature>
<dbReference type="EMBL" id="CP002049">
    <property type="protein sequence ID" value="ADI14022.1"/>
    <property type="molecule type" value="Genomic_DNA"/>
</dbReference>
<proteinExistence type="predicted"/>
<dbReference type="AlphaFoldDB" id="D7CUN1"/>
<feature type="region of interest" description="Disordered" evidence="1">
    <location>
        <begin position="55"/>
        <end position="110"/>
    </location>
</feature>
<dbReference type="HOGENOM" id="CLU_2014263_0_0_0"/>
<reference evidence="2 3" key="2">
    <citation type="journal article" date="2011" name="Stand. Genomic Sci.">
        <title>Complete genome sequence of Truepera radiovictrix type strain (RQ-24).</title>
        <authorList>
            <person name="Ivanova N."/>
            <person name="Rohde C."/>
            <person name="Munk C."/>
            <person name="Nolan M."/>
            <person name="Lucas S."/>
            <person name="Del Rio T.G."/>
            <person name="Tice H."/>
            <person name="Deshpande S."/>
            <person name="Cheng J.F."/>
            <person name="Tapia R."/>
            <person name="Han C."/>
            <person name="Goodwin L."/>
            <person name="Pitluck S."/>
            <person name="Liolios K."/>
            <person name="Mavromatis K."/>
            <person name="Mikhailova N."/>
            <person name="Pati A."/>
            <person name="Chen A."/>
            <person name="Palaniappan K."/>
            <person name="Land M."/>
            <person name="Hauser L."/>
            <person name="Chang Y.J."/>
            <person name="Jeffries C.D."/>
            <person name="Brambilla E."/>
            <person name="Rohde M."/>
            <person name="Goker M."/>
            <person name="Tindall B.J."/>
            <person name="Woyke T."/>
            <person name="Bristow J."/>
            <person name="Eisen J.A."/>
            <person name="Markowitz V."/>
            <person name="Hugenholtz P."/>
            <person name="Kyrpides N.C."/>
            <person name="Klenk H.P."/>
            <person name="Lapidus A."/>
        </authorList>
    </citation>
    <scope>NUCLEOTIDE SEQUENCE [LARGE SCALE GENOMIC DNA]</scope>
    <source>
        <strain evidence="3">DSM 17093 / CIP 108686 / LMG 22925 / RQ-24</strain>
    </source>
</reference>
<organism evidence="2 3">
    <name type="scientific">Truepera radiovictrix (strain DSM 17093 / CIP 108686 / LMG 22925 / RQ-24)</name>
    <dbReference type="NCBI Taxonomy" id="649638"/>
    <lineage>
        <taxon>Bacteria</taxon>
        <taxon>Thermotogati</taxon>
        <taxon>Deinococcota</taxon>
        <taxon>Deinococci</taxon>
        <taxon>Trueperales</taxon>
        <taxon>Trueperaceae</taxon>
        <taxon>Truepera</taxon>
    </lineage>
</organism>
<evidence type="ECO:0000313" key="3">
    <source>
        <dbReference type="Proteomes" id="UP000000379"/>
    </source>
</evidence>
<dbReference type="KEGG" id="tra:Trad_0888"/>
<accession>D7CUN1</accession>
<keyword evidence="3" id="KW-1185">Reference proteome</keyword>
<feature type="compositionally biased region" description="Basic and acidic residues" evidence="1">
    <location>
        <begin position="58"/>
        <end position="67"/>
    </location>
</feature>
<reference evidence="3" key="1">
    <citation type="submission" date="2010-05" db="EMBL/GenBank/DDBJ databases">
        <title>The complete genome of Truepera radiovictris DSM 17093.</title>
        <authorList>
            <consortium name="US DOE Joint Genome Institute (JGI-PGF)"/>
            <person name="Lucas S."/>
            <person name="Copeland A."/>
            <person name="Lapidus A."/>
            <person name="Glavina del Rio T."/>
            <person name="Dalin E."/>
            <person name="Tice H."/>
            <person name="Bruce D."/>
            <person name="Goodwin L."/>
            <person name="Pitluck S."/>
            <person name="Kyrpides N."/>
            <person name="Mavromatis K."/>
            <person name="Ovchinnikova G."/>
            <person name="Munk A.C."/>
            <person name="Detter J.C."/>
            <person name="Han C."/>
            <person name="Tapia R."/>
            <person name="Land M."/>
            <person name="Hauser L."/>
            <person name="Markowitz V."/>
            <person name="Cheng J.-F."/>
            <person name="Hugenholtz P."/>
            <person name="Woyke T."/>
            <person name="Wu D."/>
            <person name="Tindall B."/>
            <person name="Pomrenke H.G."/>
            <person name="Brambilla E."/>
            <person name="Klenk H.-P."/>
            <person name="Eisen J.A."/>
        </authorList>
    </citation>
    <scope>NUCLEOTIDE SEQUENCE [LARGE SCALE GENOMIC DNA]</scope>
    <source>
        <strain evidence="3">DSM 17093 / CIP 108686 / LMG 22925 / RQ-24</strain>
    </source>
</reference>
<evidence type="ECO:0000313" key="2">
    <source>
        <dbReference type="EMBL" id="ADI14022.1"/>
    </source>
</evidence>
<protein>
    <submittedName>
        <fullName evidence="2">Uncharacterized protein</fullName>
    </submittedName>
</protein>
<name>D7CUN1_TRURR</name>
<evidence type="ECO:0000256" key="1">
    <source>
        <dbReference type="SAM" id="MobiDB-lite"/>
    </source>
</evidence>